<evidence type="ECO:0000313" key="5">
    <source>
        <dbReference type="EMBL" id="MBD3933279.1"/>
    </source>
</evidence>
<dbReference type="InterPro" id="IPR038622">
    <property type="entry name" value="CDPS_sf"/>
</dbReference>
<evidence type="ECO:0000313" key="6">
    <source>
        <dbReference type="Proteomes" id="UP000632289"/>
    </source>
</evidence>
<name>A0A927F0C4_9ACTN</name>
<reference evidence="5" key="1">
    <citation type="submission" date="2020-09" db="EMBL/GenBank/DDBJ databases">
        <title>Secondary metabolite and genome analysis of marine Streptomyces chumphonensis KK1-2T.</title>
        <authorList>
            <person name="Phongsopitanun W."/>
            <person name="Kanchanasin P."/>
            <person name="Pittayakhajonwut P."/>
            <person name="Suwanborirux K."/>
            <person name="Tanasupawat S."/>
        </authorList>
    </citation>
    <scope>NUCLEOTIDE SEQUENCE</scope>
    <source>
        <strain evidence="5">KK1-2</strain>
    </source>
</reference>
<proteinExistence type="inferred from homology"/>
<dbReference type="Proteomes" id="UP000632289">
    <property type="component" value="Unassembled WGS sequence"/>
</dbReference>
<gene>
    <name evidence="5" type="ORF">IF129_17185</name>
</gene>
<feature type="region of interest" description="Disordered" evidence="4">
    <location>
        <begin position="222"/>
        <end position="246"/>
    </location>
</feature>
<feature type="compositionally biased region" description="Basic and acidic residues" evidence="4">
    <location>
        <begin position="237"/>
        <end position="246"/>
    </location>
</feature>
<evidence type="ECO:0000256" key="3">
    <source>
        <dbReference type="ARBA" id="ARBA00030771"/>
    </source>
</evidence>
<dbReference type="GO" id="GO:0016755">
    <property type="term" value="F:aminoacyltransferase activity"/>
    <property type="evidence" value="ECO:0007669"/>
    <property type="project" value="InterPro"/>
</dbReference>
<dbReference type="AlphaFoldDB" id="A0A927F0C4"/>
<dbReference type="RefSeq" id="WP_191210578.1">
    <property type="nucleotide sequence ID" value="NZ_BAABKL010000050.1"/>
</dbReference>
<sequence>MFEFEPLTERCGSLLPSATHVCIGVSPFNSYFSTPRLRRLAQWALTRFGAAHFFVPDAAAAYTLETLGYAPDRARHKAQRQGQYVHNKIATALRSLGVANPAALVLGMERLHHLPRYVGLLDEAYRRFDRDAGLRAACLDASHWVLDRRMPPGTSPTEAQLHSAVRYFLSELPMFVDAGGIAGHRPSLFVYHERVPFLERFYRHELSWRPVAGQGFLVVREPTGDTSGARRPAGSVVRREASHDLG</sequence>
<comment type="similarity">
    <text evidence="1">Belongs to the CDPS family.</text>
</comment>
<dbReference type="InterPro" id="IPR030903">
    <property type="entry name" value="CDPS"/>
</dbReference>
<protein>
    <recommendedName>
        <fullName evidence="3">Cyclodipeptide synthase</fullName>
    </recommendedName>
</protein>
<keyword evidence="6" id="KW-1185">Reference proteome</keyword>
<dbReference type="EMBL" id="JACXYU010000009">
    <property type="protein sequence ID" value="MBD3933279.1"/>
    <property type="molecule type" value="Genomic_DNA"/>
</dbReference>
<dbReference type="Gene3D" id="3.40.50.11710">
    <property type="entry name" value="Cyclodipeptide synthase"/>
    <property type="match status" value="1"/>
</dbReference>
<dbReference type="Pfam" id="PF16715">
    <property type="entry name" value="CDPS"/>
    <property type="match status" value="1"/>
</dbReference>
<evidence type="ECO:0000256" key="1">
    <source>
        <dbReference type="ARBA" id="ARBA00006034"/>
    </source>
</evidence>
<evidence type="ECO:0000256" key="2">
    <source>
        <dbReference type="ARBA" id="ARBA00022679"/>
    </source>
</evidence>
<dbReference type="NCBIfam" id="TIGR04539">
    <property type="entry name" value="tRNA_cyclodipep"/>
    <property type="match status" value="1"/>
</dbReference>
<keyword evidence="2" id="KW-0808">Transferase</keyword>
<comment type="caution">
    <text evidence="5">The sequence shown here is derived from an EMBL/GenBank/DDBJ whole genome shotgun (WGS) entry which is preliminary data.</text>
</comment>
<evidence type="ECO:0000256" key="4">
    <source>
        <dbReference type="SAM" id="MobiDB-lite"/>
    </source>
</evidence>
<organism evidence="5 6">
    <name type="scientific">Streptomyces chumphonensis</name>
    <dbReference type="NCBI Taxonomy" id="1214925"/>
    <lineage>
        <taxon>Bacteria</taxon>
        <taxon>Bacillati</taxon>
        <taxon>Actinomycetota</taxon>
        <taxon>Actinomycetes</taxon>
        <taxon>Kitasatosporales</taxon>
        <taxon>Streptomycetaceae</taxon>
        <taxon>Streptomyces</taxon>
    </lineage>
</organism>
<accession>A0A927F0C4</accession>